<evidence type="ECO:0000313" key="4">
    <source>
        <dbReference type="Proteomes" id="UP000800040"/>
    </source>
</evidence>
<evidence type="ECO:0000256" key="2">
    <source>
        <dbReference type="SAM" id="Phobius"/>
    </source>
</evidence>
<keyword evidence="2" id="KW-0812">Transmembrane</keyword>
<gene>
    <name evidence="3" type="ORF">BDW02DRAFT_576418</name>
</gene>
<name>A0A6A5KTT2_9PLEO</name>
<keyword evidence="2" id="KW-0472">Membrane</keyword>
<sequence>MEEWGVVTLLCFSFWLTYIDLGFVFGHTLATPSLTYRTGRVRELGDIEGNQVIDRLKTWYCTCCSRKEVEKGPKRLVAKGNLRGDGDTDALVDQQYTGCAGQEKVMSESVALGQERGVTGQTPEIAEQPVPAAQHDDRADEIEVPPQRIMMTILPMDVEESRTGDWEGY</sequence>
<accession>A0A6A5KTT2</accession>
<evidence type="ECO:0000313" key="3">
    <source>
        <dbReference type="EMBL" id="KAF1838306.1"/>
    </source>
</evidence>
<proteinExistence type="predicted"/>
<dbReference type="EMBL" id="ML975253">
    <property type="protein sequence ID" value="KAF1838306.1"/>
    <property type="molecule type" value="Genomic_DNA"/>
</dbReference>
<keyword evidence="2" id="KW-1133">Transmembrane helix</keyword>
<feature type="transmembrane region" description="Helical" evidence="2">
    <location>
        <begin position="6"/>
        <end position="30"/>
    </location>
</feature>
<dbReference type="AlphaFoldDB" id="A0A6A5KTT2"/>
<keyword evidence="4" id="KW-1185">Reference proteome</keyword>
<dbReference type="Proteomes" id="UP000800040">
    <property type="component" value="Unassembled WGS sequence"/>
</dbReference>
<organism evidence="3 4">
    <name type="scientific">Decorospora gaudefroyi</name>
    <dbReference type="NCBI Taxonomy" id="184978"/>
    <lineage>
        <taxon>Eukaryota</taxon>
        <taxon>Fungi</taxon>
        <taxon>Dikarya</taxon>
        <taxon>Ascomycota</taxon>
        <taxon>Pezizomycotina</taxon>
        <taxon>Dothideomycetes</taxon>
        <taxon>Pleosporomycetidae</taxon>
        <taxon>Pleosporales</taxon>
        <taxon>Pleosporineae</taxon>
        <taxon>Pleosporaceae</taxon>
        <taxon>Decorospora</taxon>
    </lineage>
</organism>
<reference evidence="3" key="1">
    <citation type="submission" date="2020-01" db="EMBL/GenBank/DDBJ databases">
        <authorList>
            <consortium name="DOE Joint Genome Institute"/>
            <person name="Haridas S."/>
            <person name="Albert R."/>
            <person name="Binder M."/>
            <person name="Bloem J."/>
            <person name="Labutti K."/>
            <person name="Salamov A."/>
            <person name="Andreopoulos B."/>
            <person name="Baker S.E."/>
            <person name="Barry K."/>
            <person name="Bills G."/>
            <person name="Bluhm B.H."/>
            <person name="Cannon C."/>
            <person name="Castanera R."/>
            <person name="Culley D.E."/>
            <person name="Daum C."/>
            <person name="Ezra D."/>
            <person name="Gonzalez J.B."/>
            <person name="Henrissat B."/>
            <person name="Kuo A."/>
            <person name="Liang C."/>
            <person name="Lipzen A."/>
            <person name="Lutzoni F."/>
            <person name="Magnuson J."/>
            <person name="Mondo S."/>
            <person name="Nolan M."/>
            <person name="Ohm R."/>
            <person name="Pangilinan J."/>
            <person name="Park H.-J."/>
            <person name="Ramirez L."/>
            <person name="Alfaro M."/>
            <person name="Sun H."/>
            <person name="Tritt A."/>
            <person name="Yoshinaga Y."/>
            <person name="Zwiers L.-H."/>
            <person name="Turgeon B.G."/>
            <person name="Goodwin S.B."/>
            <person name="Spatafora J.W."/>
            <person name="Crous P.W."/>
            <person name="Grigoriev I.V."/>
        </authorList>
    </citation>
    <scope>NUCLEOTIDE SEQUENCE</scope>
    <source>
        <strain evidence="3">P77</strain>
    </source>
</reference>
<evidence type="ECO:0000256" key="1">
    <source>
        <dbReference type="SAM" id="MobiDB-lite"/>
    </source>
</evidence>
<feature type="region of interest" description="Disordered" evidence="1">
    <location>
        <begin position="118"/>
        <end position="138"/>
    </location>
</feature>
<protein>
    <submittedName>
        <fullName evidence="3">Uncharacterized protein</fullName>
    </submittedName>
</protein>